<comment type="caution">
    <text evidence="3">The sequence shown here is derived from an EMBL/GenBank/DDBJ whole genome shotgun (WGS) entry which is preliminary data.</text>
</comment>
<dbReference type="SUPFAM" id="SSF81606">
    <property type="entry name" value="PP2C-like"/>
    <property type="match status" value="1"/>
</dbReference>
<keyword evidence="3" id="KW-0378">Hydrolase</keyword>
<dbReference type="InterPro" id="IPR001932">
    <property type="entry name" value="PPM-type_phosphatase-like_dom"/>
</dbReference>
<reference evidence="4" key="1">
    <citation type="journal article" date="2019" name="Int. J. Syst. Evol. Microbiol.">
        <title>The Global Catalogue of Microorganisms (GCM) 10K type strain sequencing project: providing services to taxonomists for standard genome sequencing and annotation.</title>
        <authorList>
            <consortium name="The Broad Institute Genomics Platform"/>
            <consortium name="The Broad Institute Genome Sequencing Center for Infectious Disease"/>
            <person name="Wu L."/>
            <person name="Ma J."/>
        </authorList>
    </citation>
    <scope>NUCLEOTIDE SEQUENCE [LARGE SCALE GENOMIC DNA]</scope>
    <source>
        <strain evidence="4">CCUG 43304</strain>
    </source>
</reference>
<feature type="region of interest" description="Disordered" evidence="1">
    <location>
        <begin position="257"/>
        <end position="288"/>
    </location>
</feature>
<protein>
    <submittedName>
        <fullName evidence="3">PP2C family protein-serine/threonine phosphatase</fullName>
        <ecNumber evidence="3">3.1.3.16</ecNumber>
    </submittedName>
</protein>
<accession>A0ABW1VB32</accession>
<feature type="domain" description="PPM-type phosphatase" evidence="2">
    <location>
        <begin position="19"/>
        <end position="258"/>
    </location>
</feature>
<feature type="compositionally biased region" description="Basic and acidic residues" evidence="1">
    <location>
        <begin position="268"/>
        <end position="288"/>
    </location>
</feature>
<dbReference type="PROSITE" id="PS51746">
    <property type="entry name" value="PPM_2"/>
    <property type="match status" value="1"/>
</dbReference>
<evidence type="ECO:0000313" key="3">
    <source>
        <dbReference type="EMBL" id="MFC6355181.1"/>
    </source>
</evidence>
<evidence type="ECO:0000256" key="1">
    <source>
        <dbReference type="SAM" id="MobiDB-lite"/>
    </source>
</evidence>
<proteinExistence type="predicted"/>
<dbReference type="SMART" id="SM00331">
    <property type="entry name" value="PP2C_SIG"/>
    <property type="match status" value="1"/>
</dbReference>
<dbReference type="RefSeq" id="WP_386727646.1">
    <property type="nucleotide sequence ID" value="NZ_JBHSTP010000001.1"/>
</dbReference>
<dbReference type="EC" id="3.1.3.16" evidence="3"/>
<dbReference type="Proteomes" id="UP001596306">
    <property type="component" value="Unassembled WGS sequence"/>
</dbReference>
<dbReference type="Pfam" id="PF13672">
    <property type="entry name" value="PP2C_2"/>
    <property type="match status" value="1"/>
</dbReference>
<dbReference type="InterPro" id="IPR036457">
    <property type="entry name" value="PPM-type-like_dom_sf"/>
</dbReference>
<dbReference type="Gene3D" id="3.60.40.10">
    <property type="entry name" value="PPM-type phosphatase domain"/>
    <property type="match status" value="1"/>
</dbReference>
<organism evidence="3 4">
    <name type="scientific">Luethyella okanaganae</name>
    <dbReference type="NCBI Taxonomy" id="69372"/>
    <lineage>
        <taxon>Bacteria</taxon>
        <taxon>Bacillati</taxon>
        <taxon>Actinomycetota</taxon>
        <taxon>Actinomycetes</taxon>
        <taxon>Micrococcales</taxon>
        <taxon>Microbacteriaceae</taxon>
        <taxon>Luethyella</taxon>
    </lineage>
</organism>
<dbReference type="EMBL" id="JBHSTP010000001">
    <property type="protein sequence ID" value="MFC6355181.1"/>
    <property type="molecule type" value="Genomic_DNA"/>
</dbReference>
<gene>
    <name evidence="3" type="ORF">ACFQB0_03535</name>
</gene>
<keyword evidence="4" id="KW-1185">Reference proteome</keyword>
<dbReference type="SMART" id="SM00332">
    <property type="entry name" value="PP2Cc"/>
    <property type="match status" value="1"/>
</dbReference>
<evidence type="ECO:0000259" key="2">
    <source>
        <dbReference type="PROSITE" id="PS51746"/>
    </source>
</evidence>
<dbReference type="CDD" id="cd00143">
    <property type="entry name" value="PP2Cc"/>
    <property type="match status" value="1"/>
</dbReference>
<dbReference type="GO" id="GO:0004722">
    <property type="term" value="F:protein serine/threonine phosphatase activity"/>
    <property type="evidence" value="ECO:0007669"/>
    <property type="project" value="UniProtKB-EC"/>
</dbReference>
<evidence type="ECO:0000313" key="4">
    <source>
        <dbReference type="Proteomes" id="UP001596306"/>
    </source>
</evidence>
<sequence length="288" mass="30694">MAENGDVEMTLSAYRAHVRFGARTDVGAVRAANEDSILAAMPVFLVADGMGGHARGELASQTVVRVFTEHLAADVPSTPERVLDAIHSANDAVRDLNDVGDVGTAVAGTTLAGVALVDTGEGGYRWMAFNVGDSRVYTWDGRVLGQLSVDHSAVQELVDAGLISEADAERHPERNVITRAIGAEESVDIDLWLIPADGRSGFLVCSDGLSKELDRGEIERVLTNGQDSSELGAIADELVERALASGGRDNISVVLVESTIEAESDDPESTRDRRDRGDENLEDTRPRA</sequence>
<name>A0ABW1VB32_9MICO</name>